<feature type="transmembrane region" description="Helical" evidence="5">
    <location>
        <begin position="514"/>
        <end position="540"/>
    </location>
</feature>
<sequence length="669" mass="73991">MTNQTNGKDLTASKKREDLDDLTDDHHVIKLMEVIKHGNVDDFVNNWRGVNLNRQVALWKVTFPAGAGKAADQAPPDIAEDDLHELENKLLEHLVELYNVDQKNSAPDLNFVGKEKSLAEPTQVLRGKIIVEASKNGGEGAKEAVGKGEEEQQGEGAKDAVEEGDEELGSLAKLVQNFIKKLTDKASKNGGEEAKEAVEKGEEEQQDEGAKDAVEEGDEELGGEIMWKASPHIYPGRTALHMAVAWGNLEIVERICSVAKVNFNIQDKFGCTPLHLACASTRDRRDEVIKALLDGNNSSQEINANVMAKRRGYYFTPLHFAVKARSKTAVRKLLDWNPKNGPYFRQSLDVDARSLWGSTALHLAVKERQNGKKSNKKEKKSNEKEGFESIIRLLIRFINKHSPESINRSDNLKNTPLHTSVGAKDYKVVEILLEEGDDIDPELLDKKGRTALEVAIHKSDYAMVQTVQNYLERAGIFGNKQAYVDSANAILVGAALLATLTVTAWVQIQAKDSILFWVSSSFSFYFAIATFLSAAGAAIPSRGSTLGHIRRAVHASALCLAISLACAVAAFATAGFILLPPASEYRRMVTATTVIGGTICFFFLVDFVGKIAKASSAFFLWTDYFRKKTIYKPLADQVKKWLPAEVPKFVKDVKRWYNDNVTEGKKQNE</sequence>
<organism evidence="6 7">
    <name type="scientific">Sphagnum troendelagicum</name>
    <dbReference type="NCBI Taxonomy" id="128251"/>
    <lineage>
        <taxon>Eukaryota</taxon>
        <taxon>Viridiplantae</taxon>
        <taxon>Streptophyta</taxon>
        <taxon>Embryophyta</taxon>
        <taxon>Bryophyta</taxon>
        <taxon>Sphagnophytina</taxon>
        <taxon>Sphagnopsida</taxon>
        <taxon>Sphagnales</taxon>
        <taxon>Sphagnaceae</taxon>
        <taxon>Sphagnum</taxon>
    </lineage>
</organism>
<gene>
    <name evidence="6" type="ORF">CSSPTR1EN2_LOCUS15792</name>
</gene>
<evidence type="ECO:0008006" key="8">
    <source>
        <dbReference type="Google" id="ProtNLM"/>
    </source>
</evidence>
<dbReference type="Proteomes" id="UP001497512">
    <property type="component" value="Chromosome 3"/>
</dbReference>
<dbReference type="InterPro" id="IPR002110">
    <property type="entry name" value="Ankyrin_rpt"/>
</dbReference>
<keyword evidence="1" id="KW-0677">Repeat</keyword>
<name>A0ABP0UIS6_9BRYO</name>
<evidence type="ECO:0000256" key="5">
    <source>
        <dbReference type="SAM" id="Phobius"/>
    </source>
</evidence>
<evidence type="ECO:0000256" key="3">
    <source>
        <dbReference type="PROSITE-ProRule" id="PRU00023"/>
    </source>
</evidence>
<feature type="compositionally biased region" description="Basic and acidic residues" evidence="4">
    <location>
        <begin position="189"/>
        <end position="200"/>
    </location>
</feature>
<dbReference type="Pfam" id="PF12796">
    <property type="entry name" value="Ank_2"/>
    <property type="match status" value="2"/>
</dbReference>
<feature type="transmembrane region" description="Helical" evidence="5">
    <location>
        <begin position="585"/>
        <end position="605"/>
    </location>
</feature>
<keyword evidence="2 3" id="KW-0040">ANK repeat</keyword>
<evidence type="ECO:0000256" key="1">
    <source>
        <dbReference type="ARBA" id="ARBA00022737"/>
    </source>
</evidence>
<dbReference type="PANTHER" id="PTHR24123:SF141">
    <property type="entry name" value="ANKYRIN 2, ISOFORM U"/>
    <property type="match status" value="1"/>
</dbReference>
<evidence type="ECO:0000256" key="4">
    <source>
        <dbReference type="SAM" id="MobiDB-lite"/>
    </source>
</evidence>
<dbReference type="PROSITE" id="PS50297">
    <property type="entry name" value="ANK_REP_REGION"/>
    <property type="match status" value="1"/>
</dbReference>
<feature type="region of interest" description="Disordered" evidence="4">
    <location>
        <begin position="189"/>
        <end position="219"/>
    </location>
</feature>
<keyword evidence="7" id="KW-1185">Reference proteome</keyword>
<evidence type="ECO:0000256" key="2">
    <source>
        <dbReference type="ARBA" id="ARBA00023043"/>
    </source>
</evidence>
<keyword evidence="5" id="KW-1133">Transmembrane helix</keyword>
<dbReference type="EMBL" id="OZ019895">
    <property type="protein sequence ID" value="CAK9221110.1"/>
    <property type="molecule type" value="Genomic_DNA"/>
</dbReference>
<keyword evidence="5" id="KW-0812">Transmembrane</keyword>
<dbReference type="PRINTS" id="PR01415">
    <property type="entry name" value="ANKYRIN"/>
</dbReference>
<evidence type="ECO:0000313" key="6">
    <source>
        <dbReference type="EMBL" id="CAK9221110.1"/>
    </source>
</evidence>
<dbReference type="SMART" id="SM00248">
    <property type="entry name" value="ANK"/>
    <property type="match status" value="6"/>
</dbReference>
<feature type="region of interest" description="Disordered" evidence="4">
    <location>
        <begin position="139"/>
        <end position="165"/>
    </location>
</feature>
<feature type="transmembrane region" description="Helical" evidence="5">
    <location>
        <begin position="552"/>
        <end position="579"/>
    </location>
</feature>
<protein>
    <recommendedName>
        <fullName evidence="8">PGG domain-containing protein</fullName>
    </recommendedName>
</protein>
<keyword evidence="5" id="KW-0472">Membrane</keyword>
<feature type="compositionally biased region" description="Basic and acidic residues" evidence="4">
    <location>
        <begin position="140"/>
        <end position="161"/>
    </location>
</feature>
<dbReference type="InterPro" id="IPR051165">
    <property type="entry name" value="Multifunctional_ANK_Repeat"/>
</dbReference>
<dbReference type="PANTHER" id="PTHR24123">
    <property type="entry name" value="ANKYRIN REPEAT-CONTAINING"/>
    <property type="match status" value="1"/>
</dbReference>
<feature type="transmembrane region" description="Helical" evidence="5">
    <location>
        <begin position="489"/>
        <end position="508"/>
    </location>
</feature>
<evidence type="ECO:0000313" key="7">
    <source>
        <dbReference type="Proteomes" id="UP001497512"/>
    </source>
</evidence>
<reference evidence="6" key="1">
    <citation type="submission" date="2024-02" db="EMBL/GenBank/DDBJ databases">
        <authorList>
            <consortium name="ELIXIR-Norway"/>
            <consortium name="Elixir Norway"/>
        </authorList>
    </citation>
    <scope>NUCLEOTIDE SEQUENCE</scope>
</reference>
<dbReference type="SUPFAM" id="SSF48403">
    <property type="entry name" value="Ankyrin repeat"/>
    <property type="match status" value="1"/>
</dbReference>
<feature type="repeat" description="ANK" evidence="3">
    <location>
        <begin position="412"/>
        <end position="440"/>
    </location>
</feature>
<accession>A0ABP0UIS6</accession>
<dbReference type="InterPro" id="IPR036770">
    <property type="entry name" value="Ankyrin_rpt-contain_sf"/>
</dbReference>
<proteinExistence type="predicted"/>
<dbReference type="Gene3D" id="1.25.40.20">
    <property type="entry name" value="Ankyrin repeat-containing domain"/>
    <property type="match status" value="2"/>
</dbReference>
<dbReference type="PROSITE" id="PS50088">
    <property type="entry name" value="ANK_REPEAT"/>
    <property type="match status" value="1"/>
</dbReference>